<sequence length="142" mass="16945">MKKFCLLILIFIQIFINFKIFANTTPYSFEGHIWKNKKCTSYSDNILSGKFNYDFTKPVNIITFIDYYDSMKCLNKFGYPSYQANGTYEVINVFKENGFEIHELLIKFEHLLYNIRLNIIIKDKIMKVCNPKNIKCKEFEKT</sequence>
<evidence type="ECO:0000313" key="2">
    <source>
        <dbReference type="Proteomes" id="UP000253934"/>
    </source>
</evidence>
<gene>
    <name evidence="1" type="ORF">DCC88_01530</name>
</gene>
<reference evidence="1" key="1">
    <citation type="submission" date="2018-04" db="EMBL/GenBank/DDBJ databases">
        <title>Draft genome sequence of the Candidatus Spirobacillus cienkowskii, a pathogen of freshwater Daphnia species, reconstructed from hemolymph metagenomic reads.</title>
        <authorList>
            <person name="Bresciani L."/>
            <person name="Lemos L.N."/>
            <person name="Wale N."/>
            <person name="Lin J.Y."/>
            <person name="Fernandes G.R."/>
            <person name="Duffy M.A."/>
            <person name="Rodrigues J.M."/>
        </authorList>
    </citation>
    <scope>NUCLEOTIDE SEQUENCE [LARGE SCALE GENOMIC DNA]</scope>
    <source>
        <strain evidence="1">Binning01</strain>
    </source>
</reference>
<name>A0A369KZE7_9BACT</name>
<evidence type="ECO:0000313" key="1">
    <source>
        <dbReference type="EMBL" id="RDB37104.1"/>
    </source>
</evidence>
<dbReference type="EMBL" id="QOVW01000008">
    <property type="protein sequence ID" value="RDB37104.1"/>
    <property type="molecule type" value="Genomic_DNA"/>
</dbReference>
<protein>
    <submittedName>
        <fullName evidence="1">Uncharacterized protein</fullName>
    </submittedName>
</protein>
<proteinExistence type="predicted"/>
<dbReference type="Proteomes" id="UP000253934">
    <property type="component" value="Unassembled WGS sequence"/>
</dbReference>
<comment type="caution">
    <text evidence="1">The sequence shown here is derived from an EMBL/GenBank/DDBJ whole genome shotgun (WGS) entry which is preliminary data.</text>
</comment>
<dbReference type="AlphaFoldDB" id="A0A369KZE7"/>
<keyword evidence="2" id="KW-1185">Reference proteome</keyword>
<accession>A0A369KZE7</accession>
<organism evidence="1 2">
    <name type="scientific">Spirobacillus cienkowskii</name>
    <dbReference type="NCBI Taxonomy" id="495820"/>
    <lineage>
        <taxon>Bacteria</taxon>
        <taxon>Pseudomonadati</taxon>
        <taxon>Bdellovibrionota</taxon>
        <taxon>Oligoflexia</taxon>
        <taxon>Silvanigrellales</taxon>
        <taxon>Spirobacillus</taxon>
    </lineage>
</organism>